<feature type="transmembrane region" description="Helical" evidence="6">
    <location>
        <begin position="73"/>
        <end position="93"/>
    </location>
</feature>
<feature type="transmembrane region" description="Helical" evidence="6">
    <location>
        <begin position="511"/>
        <end position="532"/>
    </location>
</feature>
<dbReference type="GO" id="GO:0022857">
    <property type="term" value="F:transmembrane transporter activity"/>
    <property type="evidence" value="ECO:0007669"/>
    <property type="project" value="InterPro"/>
</dbReference>
<evidence type="ECO:0000256" key="4">
    <source>
        <dbReference type="ARBA" id="ARBA00022989"/>
    </source>
</evidence>
<organism evidence="7 8">
    <name type="scientific">Termitidicoccus mucosus</name>
    <dbReference type="NCBI Taxonomy" id="1184151"/>
    <lineage>
        <taxon>Bacteria</taxon>
        <taxon>Pseudomonadati</taxon>
        <taxon>Verrucomicrobiota</taxon>
        <taxon>Opitutia</taxon>
        <taxon>Opitutales</taxon>
        <taxon>Opitutaceae</taxon>
        <taxon>Termitidicoccus</taxon>
    </lineage>
</organism>
<proteinExistence type="predicted"/>
<dbReference type="RefSeq" id="WP_068771187.1">
    <property type="nucleotide sequence ID" value="NZ_CP109796.1"/>
</dbReference>
<dbReference type="PANTHER" id="PTHR43702:SF3">
    <property type="entry name" value="PROTEIN TSGA"/>
    <property type="match status" value="1"/>
</dbReference>
<feature type="transmembrane region" description="Helical" evidence="6">
    <location>
        <begin position="100"/>
        <end position="118"/>
    </location>
</feature>
<keyword evidence="2" id="KW-1003">Cell membrane</keyword>
<keyword evidence="5 6" id="KW-0472">Membrane</keyword>
<feature type="transmembrane region" description="Helical" evidence="6">
    <location>
        <begin position="440"/>
        <end position="460"/>
    </location>
</feature>
<keyword evidence="4 6" id="KW-1133">Transmembrane helix</keyword>
<evidence type="ECO:0000313" key="8">
    <source>
        <dbReference type="Proteomes" id="UP000078486"/>
    </source>
</evidence>
<keyword evidence="8" id="KW-1185">Reference proteome</keyword>
<dbReference type="Proteomes" id="UP000078486">
    <property type="component" value="Unassembled WGS sequence"/>
</dbReference>
<name>A0A178IFU7_9BACT</name>
<comment type="subcellular location">
    <subcellularLocation>
        <location evidence="1">Cell inner membrane</location>
        <topology evidence="1">Multi-pass membrane protein</topology>
    </subcellularLocation>
</comment>
<dbReference type="EMBL" id="LRRQ01000118">
    <property type="protein sequence ID" value="OAM88880.1"/>
    <property type="molecule type" value="Genomic_DNA"/>
</dbReference>
<feature type="transmembrane region" description="Helical" evidence="6">
    <location>
        <begin position="252"/>
        <end position="271"/>
    </location>
</feature>
<keyword evidence="3 6" id="KW-0812">Transmembrane</keyword>
<dbReference type="InterPro" id="IPR011701">
    <property type="entry name" value="MFS"/>
</dbReference>
<evidence type="ECO:0000256" key="6">
    <source>
        <dbReference type="SAM" id="Phobius"/>
    </source>
</evidence>
<feature type="transmembrane region" description="Helical" evidence="6">
    <location>
        <begin position="472"/>
        <end position="491"/>
    </location>
</feature>
<dbReference type="AlphaFoldDB" id="A0A178IFU7"/>
<feature type="transmembrane region" description="Helical" evidence="6">
    <location>
        <begin position="414"/>
        <end position="434"/>
    </location>
</feature>
<protein>
    <recommendedName>
        <fullName evidence="9">Major facilitator superfamily (MFS) profile domain-containing protein</fullName>
    </recommendedName>
</protein>
<evidence type="ECO:0000256" key="5">
    <source>
        <dbReference type="ARBA" id="ARBA00023136"/>
    </source>
</evidence>
<gene>
    <name evidence="7" type="ORF">AW736_15310</name>
</gene>
<dbReference type="GO" id="GO:0005886">
    <property type="term" value="C:plasma membrane"/>
    <property type="evidence" value="ECO:0007669"/>
    <property type="project" value="UniProtKB-SubCell"/>
</dbReference>
<evidence type="ECO:0000256" key="2">
    <source>
        <dbReference type="ARBA" id="ARBA00022475"/>
    </source>
</evidence>
<feature type="transmembrane region" description="Helical" evidence="6">
    <location>
        <begin position="199"/>
        <end position="219"/>
    </location>
</feature>
<dbReference type="STRING" id="1184151.AW736_15310"/>
<comment type="caution">
    <text evidence="7">The sequence shown here is derived from an EMBL/GenBank/DDBJ whole genome shotgun (WGS) entry which is preliminary data.</text>
</comment>
<dbReference type="SUPFAM" id="SSF103473">
    <property type="entry name" value="MFS general substrate transporter"/>
    <property type="match status" value="1"/>
</dbReference>
<feature type="transmembrane region" description="Helical" evidence="6">
    <location>
        <begin position="283"/>
        <end position="305"/>
    </location>
</feature>
<evidence type="ECO:0000256" key="3">
    <source>
        <dbReference type="ARBA" id="ARBA00022692"/>
    </source>
</evidence>
<feature type="transmembrane region" description="Helical" evidence="6">
    <location>
        <begin position="32"/>
        <end position="53"/>
    </location>
</feature>
<dbReference type="InterPro" id="IPR036259">
    <property type="entry name" value="MFS_trans_sf"/>
</dbReference>
<feature type="transmembrane region" description="Helical" evidence="6">
    <location>
        <begin position="388"/>
        <end position="407"/>
    </location>
</feature>
<evidence type="ECO:0000256" key="1">
    <source>
        <dbReference type="ARBA" id="ARBA00004429"/>
    </source>
</evidence>
<dbReference type="Gene3D" id="1.20.1250.20">
    <property type="entry name" value="MFS general substrate transporter like domains"/>
    <property type="match status" value="2"/>
</dbReference>
<feature type="transmembrane region" description="Helical" evidence="6">
    <location>
        <begin position="317"/>
        <end position="339"/>
    </location>
</feature>
<sequence length="552" mass="58887">MSSSLPSVQDSAVPAPSASKPRLFRGADGKSYAIIFLLLCSLFLLWGFCNGMIDAMDKHFQDKLHLSRSQSAWVQFAHYLGYFLIALPAGGLCRRLGYKGGIITGLGVVAAGAFWFVPATHIDAFWAFLLGVCVIAMGLTFLETVANPYTTVLGHKDYASTRINLAQSCNGIGFMMGPIIGGMFFYGSASAAENHERLYIPYAAVGVIVLVLALVFACVKIPDLQTEDAYNLDKDETAGAEKTGLNRSGLKGLAIGIAAGLVLGAAYLWHGSASAEKAAGLEQALICLLFVVMPGLLGFILGNYLSLWKHLHVAGGVFAQFLYVAAQAGIFSFFINYVVADMPPIPHGAAGVLQAFRDIFPGDSEVVHTQANGLIFINEAGATILQGWVAFGLFLLGRLAGAAILAVAPAHRVLGIYGAVNAALMVLIFMQLGWVSVVAVFASFFFMSIMFPTIFALGIFGLGRKAKLASSFLVMAIMGGAIMPKLMGWFSDRFGEAAAHYGREVTGHNQHLMSPGFAVPLFCFAVIAIYGFTWRKLSKTDGPVALDTSKSH</sequence>
<evidence type="ECO:0008006" key="9">
    <source>
        <dbReference type="Google" id="ProtNLM"/>
    </source>
</evidence>
<dbReference type="InterPro" id="IPR050375">
    <property type="entry name" value="MFS_TsgA-like"/>
</dbReference>
<feature type="transmembrane region" description="Helical" evidence="6">
    <location>
        <begin position="124"/>
        <end position="142"/>
    </location>
</feature>
<dbReference type="PANTHER" id="PTHR43702">
    <property type="entry name" value="L-FUCOSE-PROTON SYMPORTER"/>
    <property type="match status" value="1"/>
</dbReference>
<accession>A0A178IFU7</accession>
<reference evidence="7 8" key="1">
    <citation type="submission" date="2016-01" db="EMBL/GenBank/DDBJ databases">
        <title>High potential of lignocellulose degradation of a new Verrucomicrobia species.</title>
        <authorList>
            <person name="Wang Y."/>
            <person name="Shi Y."/>
            <person name="Qiu Z."/>
            <person name="Liu S."/>
            <person name="Yang H."/>
        </authorList>
    </citation>
    <scope>NUCLEOTIDE SEQUENCE [LARGE SCALE GENOMIC DNA]</scope>
    <source>
        <strain evidence="7 8">TSB47</strain>
    </source>
</reference>
<feature type="transmembrane region" description="Helical" evidence="6">
    <location>
        <begin position="163"/>
        <end position="187"/>
    </location>
</feature>
<dbReference type="OrthoDB" id="9795150at2"/>
<evidence type="ECO:0000313" key="7">
    <source>
        <dbReference type="EMBL" id="OAM88880.1"/>
    </source>
</evidence>
<dbReference type="Pfam" id="PF07690">
    <property type="entry name" value="MFS_1"/>
    <property type="match status" value="1"/>
</dbReference>